<dbReference type="GeneID" id="10511387"/>
<dbReference type="FunCoup" id="F1A1C6">
    <property type="interactions" value="63"/>
</dbReference>
<keyword evidence="3" id="KW-0813">Transport</keyword>
<name>F1A1C6_DICPU</name>
<keyword evidence="6" id="KW-0811">Translocation</keyword>
<dbReference type="InterPro" id="IPR005341">
    <property type="entry name" value="Tim16"/>
</dbReference>
<dbReference type="Gene3D" id="1.10.287.110">
    <property type="entry name" value="DnaJ domain"/>
    <property type="match status" value="1"/>
</dbReference>
<dbReference type="AlphaFoldDB" id="F1A1C6"/>
<dbReference type="InterPro" id="IPR036869">
    <property type="entry name" value="J_dom_sf"/>
</dbReference>
<accession>F1A1C6</accession>
<evidence type="ECO:0000256" key="4">
    <source>
        <dbReference type="ARBA" id="ARBA00022792"/>
    </source>
</evidence>
<dbReference type="OMA" id="MAYKQAI"/>
<keyword evidence="5" id="KW-0653">Protein transport</keyword>
<dbReference type="KEGG" id="dpp:DICPUDRAFT_42077"/>
<dbReference type="RefSeq" id="XP_003293468.1">
    <property type="nucleotide sequence ID" value="XM_003293420.1"/>
</dbReference>
<dbReference type="Proteomes" id="UP000001064">
    <property type="component" value="Unassembled WGS sequence"/>
</dbReference>
<evidence type="ECO:0000313" key="9">
    <source>
        <dbReference type="EMBL" id="EGC30002.1"/>
    </source>
</evidence>
<dbReference type="VEuPathDB" id="AmoebaDB:DICPUDRAFT_42077"/>
<keyword evidence="10" id="KW-1185">Reference proteome</keyword>
<dbReference type="FunFam" id="1.10.287.110:FF:000090">
    <property type="entry name" value="Mitochondrial import inner membrane translocase subunit TIM16, putative"/>
    <property type="match status" value="1"/>
</dbReference>
<keyword evidence="4" id="KW-0999">Mitochondrion inner membrane</keyword>
<keyword evidence="7" id="KW-0496">Mitochondrion</keyword>
<dbReference type="STRING" id="5786.F1A1C6"/>
<keyword evidence="8" id="KW-0472">Membrane</keyword>
<evidence type="ECO:0000313" key="10">
    <source>
        <dbReference type="Proteomes" id="UP000001064"/>
    </source>
</evidence>
<dbReference type="GO" id="GO:0030150">
    <property type="term" value="P:protein import into mitochondrial matrix"/>
    <property type="evidence" value="ECO:0000318"/>
    <property type="project" value="GO_Central"/>
</dbReference>
<comment type="similarity">
    <text evidence="2">Belongs to the TIM16/PAM16 family.</text>
</comment>
<dbReference type="PANTHER" id="PTHR12388:SF0">
    <property type="entry name" value="MITOCHONDRIAL IMPORT INNER MEMBRANE TRANSLOCASE SUBUNIT TIM16"/>
    <property type="match status" value="1"/>
</dbReference>
<evidence type="ECO:0000256" key="8">
    <source>
        <dbReference type="ARBA" id="ARBA00023136"/>
    </source>
</evidence>
<dbReference type="Pfam" id="PF03656">
    <property type="entry name" value="Pam16"/>
    <property type="match status" value="1"/>
</dbReference>
<reference evidence="10" key="1">
    <citation type="journal article" date="2011" name="Genome Biol.">
        <title>Comparative genomics of the social amoebae Dictyostelium discoideum and Dictyostelium purpureum.</title>
        <authorList>
            <consortium name="US DOE Joint Genome Institute (JGI-PGF)"/>
            <person name="Sucgang R."/>
            <person name="Kuo A."/>
            <person name="Tian X."/>
            <person name="Salerno W."/>
            <person name="Parikh A."/>
            <person name="Feasley C.L."/>
            <person name="Dalin E."/>
            <person name="Tu H."/>
            <person name="Huang E."/>
            <person name="Barry K."/>
            <person name="Lindquist E."/>
            <person name="Shapiro H."/>
            <person name="Bruce D."/>
            <person name="Schmutz J."/>
            <person name="Salamov A."/>
            <person name="Fey P."/>
            <person name="Gaudet P."/>
            <person name="Anjard C."/>
            <person name="Babu M.M."/>
            <person name="Basu S."/>
            <person name="Bushmanova Y."/>
            <person name="van der Wel H."/>
            <person name="Katoh-Kurasawa M."/>
            <person name="Dinh C."/>
            <person name="Coutinho P.M."/>
            <person name="Saito T."/>
            <person name="Elias M."/>
            <person name="Schaap P."/>
            <person name="Kay R.R."/>
            <person name="Henrissat B."/>
            <person name="Eichinger L."/>
            <person name="Rivero F."/>
            <person name="Putnam N.H."/>
            <person name="West C.M."/>
            <person name="Loomis W.F."/>
            <person name="Chisholm R.L."/>
            <person name="Shaulsky G."/>
            <person name="Strassmann J.E."/>
            <person name="Queller D.C."/>
            <person name="Kuspa A."/>
            <person name="Grigoriev I.V."/>
        </authorList>
    </citation>
    <scope>NUCLEOTIDE SEQUENCE [LARGE SCALE GENOMIC DNA]</scope>
    <source>
        <strain evidence="10">QSDP1</strain>
    </source>
</reference>
<evidence type="ECO:0008006" key="11">
    <source>
        <dbReference type="Google" id="ProtNLM"/>
    </source>
</evidence>
<dbReference type="GO" id="GO:0005744">
    <property type="term" value="C:TIM23 mitochondrial import inner membrane translocase complex"/>
    <property type="evidence" value="ECO:0000318"/>
    <property type="project" value="GO_Central"/>
</dbReference>
<comment type="subcellular location">
    <subcellularLocation>
        <location evidence="1">Mitochondrion inner membrane</location>
        <topology evidence="1">Peripheral membrane protein</topology>
    </subcellularLocation>
</comment>
<dbReference type="eggNOG" id="ENOG502R0BQ">
    <property type="taxonomic scope" value="Eukaryota"/>
</dbReference>
<dbReference type="SUPFAM" id="SSF46565">
    <property type="entry name" value="Chaperone J-domain"/>
    <property type="match status" value="1"/>
</dbReference>
<evidence type="ECO:0000256" key="6">
    <source>
        <dbReference type="ARBA" id="ARBA00023010"/>
    </source>
</evidence>
<dbReference type="InParanoid" id="F1A1C6"/>
<organism evidence="9 10">
    <name type="scientific">Dictyostelium purpureum</name>
    <name type="common">Slime mold</name>
    <dbReference type="NCBI Taxonomy" id="5786"/>
    <lineage>
        <taxon>Eukaryota</taxon>
        <taxon>Amoebozoa</taxon>
        <taxon>Evosea</taxon>
        <taxon>Eumycetozoa</taxon>
        <taxon>Dictyostelia</taxon>
        <taxon>Dictyosteliales</taxon>
        <taxon>Dictyosteliaceae</taxon>
        <taxon>Dictyostelium</taxon>
    </lineage>
</organism>
<dbReference type="EMBL" id="GL871368">
    <property type="protein sequence ID" value="EGC30002.1"/>
    <property type="molecule type" value="Genomic_DNA"/>
</dbReference>
<evidence type="ECO:0000256" key="7">
    <source>
        <dbReference type="ARBA" id="ARBA00023128"/>
    </source>
</evidence>
<evidence type="ECO:0000256" key="5">
    <source>
        <dbReference type="ARBA" id="ARBA00022927"/>
    </source>
</evidence>
<evidence type="ECO:0000256" key="2">
    <source>
        <dbReference type="ARBA" id="ARBA00008817"/>
    </source>
</evidence>
<sequence>MAAKLLAKIIFTTGSVLVRSVTMAYKQAILQAENGMGAAAANLDVKSKMSPIEAKKILGLDNKDKFTIEDIENKHKELIDINNPKQGGSEYLQIKISGAKLCLINELKNK</sequence>
<dbReference type="OrthoDB" id="10262892at2759"/>
<dbReference type="PANTHER" id="PTHR12388">
    <property type="entry name" value="MITOCHONDRIA ASSOCIATED GRANULOCYTE MACROPHAGE CSF SIGNALING MOLECULE"/>
    <property type="match status" value="1"/>
</dbReference>
<evidence type="ECO:0000256" key="1">
    <source>
        <dbReference type="ARBA" id="ARBA00004637"/>
    </source>
</evidence>
<gene>
    <name evidence="9" type="ORF">DICPUDRAFT_42077</name>
</gene>
<protein>
    <recommendedName>
        <fullName evidence="11">Presequence translocated-associated motor subunit PAM16</fullName>
    </recommendedName>
</protein>
<evidence type="ECO:0000256" key="3">
    <source>
        <dbReference type="ARBA" id="ARBA00022448"/>
    </source>
</evidence>
<proteinExistence type="inferred from homology"/>